<accession>A0ABU1LP11</accession>
<protein>
    <submittedName>
        <fullName evidence="1">Uncharacterized protein</fullName>
    </submittedName>
</protein>
<name>A0ABU1LP11_9BURK</name>
<dbReference type="Proteomes" id="UP001264340">
    <property type="component" value="Unassembled WGS sequence"/>
</dbReference>
<keyword evidence="2" id="KW-1185">Reference proteome</keyword>
<reference evidence="1 2" key="1">
    <citation type="submission" date="2023-07" db="EMBL/GenBank/DDBJ databases">
        <title>Sorghum-associated microbial communities from plants grown in Nebraska, USA.</title>
        <authorList>
            <person name="Schachtman D."/>
        </authorList>
    </citation>
    <scope>NUCLEOTIDE SEQUENCE [LARGE SCALE GENOMIC DNA]</scope>
    <source>
        <strain evidence="1 2">DS1316</strain>
    </source>
</reference>
<organism evidence="1 2">
    <name type="scientific">Paraburkholderia terricola</name>
    <dbReference type="NCBI Taxonomy" id="169427"/>
    <lineage>
        <taxon>Bacteria</taxon>
        <taxon>Pseudomonadati</taxon>
        <taxon>Pseudomonadota</taxon>
        <taxon>Betaproteobacteria</taxon>
        <taxon>Burkholderiales</taxon>
        <taxon>Burkholderiaceae</taxon>
        <taxon>Paraburkholderia</taxon>
    </lineage>
</organism>
<dbReference type="EMBL" id="JAVDRP010000003">
    <property type="protein sequence ID" value="MDR6408475.1"/>
    <property type="molecule type" value="Genomic_DNA"/>
</dbReference>
<sequence>MIVPDATGEILDILYIHTASQPTTMRPRRPLTAAELAEIYDRNPTPAVLTLLREIHRLRAMIMRADQVRKMIADNGRPHLAGAVWECFERELDAEPCLTDPPTPRQQEFTAQRKRMIEEWQKNGRRR</sequence>
<gene>
    <name evidence="1" type="ORF">J2804_001868</name>
</gene>
<evidence type="ECO:0000313" key="2">
    <source>
        <dbReference type="Proteomes" id="UP001264340"/>
    </source>
</evidence>
<comment type="caution">
    <text evidence="1">The sequence shown here is derived from an EMBL/GenBank/DDBJ whole genome shotgun (WGS) entry which is preliminary data.</text>
</comment>
<evidence type="ECO:0000313" key="1">
    <source>
        <dbReference type="EMBL" id="MDR6408475.1"/>
    </source>
</evidence>
<dbReference type="RefSeq" id="WP_310119882.1">
    <property type="nucleotide sequence ID" value="NZ_JAVDRP010000003.1"/>
</dbReference>
<proteinExistence type="predicted"/>